<dbReference type="Gene3D" id="1.25.40.10">
    <property type="entry name" value="Tetratricopeptide repeat domain"/>
    <property type="match status" value="1"/>
</dbReference>
<dbReference type="RefSeq" id="WP_121031276.1">
    <property type="nucleotide sequence ID" value="NZ_PNJG02000002.1"/>
</dbReference>
<feature type="domain" description="Tetratrico peptide repeat group 5" evidence="1">
    <location>
        <begin position="38"/>
        <end position="140"/>
    </location>
</feature>
<proteinExistence type="predicted"/>
<keyword evidence="3" id="KW-1185">Reference proteome</keyword>
<organism evidence="2 3">
    <name type="scientific">Kocuria tytonis</name>
    <dbReference type="NCBI Taxonomy" id="2054280"/>
    <lineage>
        <taxon>Bacteria</taxon>
        <taxon>Bacillati</taxon>
        <taxon>Actinomycetota</taxon>
        <taxon>Actinomycetes</taxon>
        <taxon>Micrococcales</taxon>
        <taxon>Micrococcaceae</taxon>
        <taxon>Kocuria</taxon>
    </lineage>
</organism>
<gene>
    <name evidence="2" type="ORF">C1C97_008795</name>
</gene>
<dbReference type="InterPro" id="IPR041656">
    <property type="entry name" value="TPR_5"/>
</dbReference>
<reference evidence="2 3" key="1">
    <citation type="submission" date="2018-10" db="EMBL/GenBank/DDBJ databases">
        <title>Kocuria tytouropygialis sp. nov., isolated from the uropygial gland of an American barn owl (Tyto furcata).</title>
        <authorList>
            <person name="Braun M.S."/>
            <person name="Wang E."/>
            <person name="Zimmermann S."/>
            <person name="Wagner H."/>
            <person name="Wink M."/>
        </authorList>
    </citation>
    <scope>NUCLEOTIDE SEQUENCE [LARGE SCALE GENOMIC DNA]</scope>
    <source>
        <strain evidence="2 3">442</strain>
    </source>
</reference>
<dbReference type="Pfam" id="PF12688">
    <property type="entry name" value="TPR_5"/>
    <property type="match status" value="1"/>
</dbReference>
<dbReference type="EMBL" id="PNJG02000002">
    <property type="protein sequence ID" value="RKQ35313.1"/>
    <property type="molecule type" value="Genomic_DNA"/>
</dbReference>
<comment type="caution">
    <text evidence="2">The sequence shown here is derived from an EMBL/GenBank/DDBJ whole genome shotgun (WGS) entry which is preliminary data.</text>
</comment>
<evidence type="ECO:0000313" key="3">
    <source>
        <dbReference type="Proteomes" id="UP000249516"/>
    </source>
</evidence>
<dbReference type="AlphaFoldDB" id="A0A495A649"/>
<evidence type="ECO:0000259" key="1">
    <source>
        <dbReference type="Pfam" id="PF12688"/>
    </source>
</evidence>
<accession>A0A495A649</accession>
<dbReference type="InterPro" id="IPR011990">
    <property type="entry name" value="TPR-like_helical_dom_sf"/>
</dbReference>
<protein>
    <recommendedName>
        <fullName evidence="1">Tetratrico peptide repeat group 5 domain-containing protein</fullName>
    </recommendedName>
</protein>
<dbReference type="OrthoDB" id="193829at2"/>
<evidence type="ECO:0000313" key="2">
    <source>
        <dbReference type="EMBL" id="RKQ35313.1"/>
    </source>
</evidence>
<dbReference type="SUPFAM" id="SSF48452">
    <property type="entry name" value="TPR-like"/>
    <property type="match status" value="1"/>
</dbReference>
<name>A0A495A649_9MICC</name>
<dbReference type="Proteomes" id="UP000249516">
    <property type="component" value="Unassembled WGS sequence"/>
</dbReference>
<sequence>MNLDAQLDRIVAARDRSNMQPTIDALEPLYQAHPENPRVLYEIGGAYDTDGQEEKAANFYERALAHGLSGDLLRRCYLQYGSTLRNIGRVEESLAVFRTARQTFPDSPSLATFQAVTMHAAGRPDDAIATLLQVIAEHVTTADIDRYKPAILGNAAYIRDLQ</sequence>